<feature type="domain" description="DUF306" evidence="2">
    <location>
        <begin position="50"/>
        <end position="152"/>
    </location>
</feature>
<gene>
    <name evidence="3" type="ORF">ARTHRO_11571</name>
</gene>
<dbReference type="Pfam" id="PF03724">
    <property type="entry name" value="META"/>
    <property type="match status" value="2"/>
</dbReference>
<evidence type="ECO:0000313" key="4">
    <source>
        <dbReference type="Proteomes" id="UP000032946"/>
    </source>
</evidence>
<sequence length="284" mass="31265">MLKLSQWKGLLVVATCAIASPVWFASQGIAQSGSVVYQNISEQYMAMNHPIADSSWKLSFWSQADRLVDVVAGSEITLAFDQNGISGSAGCNRLMAGHKVHDNRLEISAVGSTRMACEEALMSQEFQFVKALEGVQEFRVNGDNLIMNYQNDSGSGFMVFSKYDEPSVNSMLNKPWRLLFWTKSDSMIDLVADSKVTLEFAENSISGTGGCNRLIGGYEVKEQQLEINTLASTSMACEPELMTQESEFIQALEGVQEFRVNGNNLVMTFQNASGSGIMVFEHDN</sequence>
<dbReference type="Proteomes" id="UP000032946">
    <property type="component" value="Chromosome"/>
</dbReference>
<feature type="signal peptide" evidence="1">
    <location>
        <begin position="1"/>
        <end position="25"/>
    </location>
</feature>
<proteinExistence type="predicted"/>
<organism evidence="3 4">
    <name type="scientific">Limnospira indica PCC 8005</name>
    <dbReference type="NCBI Taxonomy" id="376219"/>
    <lineage>
        <taxon>Bacteria</taxon>
        <taxon>Bacillati</taxon>
        <taxon>Cyanobacteriota</taxon>
        <taxon>Cyanophyceae</taxon>
        <taxon>Oscillatoriophycideae</taxon>
        <taxon>Oscillatoriales</taxon>
        <taxon>Sirenicapillariaceae</taxon>
        <taxon>Limnospira</taxon>
    </lineage>
</organism>
<protein>
    <recommendedName>
        <fullName evidence="2">DUF306 domain-containing protein</fullName>
    </recommendedName>
</protein>
<keyword evidence="1" id="KW-0732">Signal</keyword>
<feature type="domain" description="DUF306" evidence="2">
    <location>
        <begin position="192"/>
        <end position="280"/>
    </location>
</feature>
<evidence type="ECO:0000313" key="3">
    <source>
        <dbReference type="EMBL" id="CDM93897.1"/>
    </source>
</evidence>
<dbReference type="InterPro" id="IPR053147">
    <property type="entry name" value="Hsp_HslJ-like"/>
</dbReference>
<evidence type="ECO:0000256" key="1">
    <source>
        <dbReference type="SAM" id="SignalP"/>
    </source>
</evidence>
<name>A0A9P1KDA7_9CYAN</name>
<dbReference type="InterPro" id="IPR005184">
    <property type="entry name" value="DUF306_Meta_HslJ"/>
</dbReference>
<accession>A0A9P1KDA7</accession>
<dbReference type="Gene3D" id="2.40.128.270">
    <property type="match status" value="2"/>
</dbReference>
<dbReference type="PANTHER" id="PTHR35535:SF1">
    <property type="entry name" value="HEAT SHOCK PROTEIN HSLJ"/>
    <property type="match status" value="1"/>
</dbReference>
<evidence type="ECO:0000259" key="2">
    <source>
        <dbReference type="Pfam" id="PF03724"/>
    </source>
</evidence>
<dbReference type="InterPro" id="IPR038670">
    <property type="entry name" value="HslJ-like_sf"/>
</dbReference>
<keyword evidence="4" id="KW-1185">Reference proteome</keyword>
<feature type="chain" id="PRO_5040441436" description="DUF306 domain-containing protein" evidence="1">
    <location>
        <begin position="26"/>
        <end position="284"/>
    </location>
</feature>
<dbReference type="RefSeq" id="WP_006620855.1">
    <property type="nucleotide sequence ID" value="NZ_FO818640.1"/>
</dbReference>
<dbReference type="AlphaFoldDB" id="A0A9P1KDA7"/>
<dbReference type="EMBL" id="FO818640">
    <property type="protein sequence ID" value="CDM93897.1"/>
    <property type="molecule type" value="Genomic_DNA"/>
</dbReference>
<reference evidence="3 4" key="1">
    <citation type="submission" date="2014-02" db="EMBL/GenBank/DDBJ databases">
        <authorList>
            <person name="Genoscope - CEA"/>
        </authorList>
    </citation>
    <scope>NUCLEOTIDE SEQUENCE [LARGE SCALE GENOMIC DNA]</scope>
    <source>
        <strain evidence="3 4">PCC 8005</strain>
    </source>
</reference>
<dbReference type="PANTHER" id="PTHR35535">
    <property type="entry name" value="HEAT SHOCK PROTEIN HSLJ"/>
    <property type="match status" value="1"/>
</dbReference>